<dbReference type="Proteomes" id="UP001487740">
    <property type="component" value="Unassembled WGS sequence"/>
</dbReference>
<keyword evidence="5" id="KW-1185">Reference proteome</keyword>
<evidence type="ECO:0000256" key="3">
    <source>
        <dbReference type="SAM" id="SignalP"/>
    </source>
</evidence>
<dbReference type="EMBL" id="JARAKH010000014">
    <property type="protein sequence ID" value="KAK8397170.1"/>
    <property type="molecule type" value="Genomic_DNA"/>
</dbReference>
<dbReference type="AlphaFoldDB" id="A0AAW0UE96"/>
<dbReference type="FunFam" id="3.30.160.320:FF:000001">
    <property type="entry name" value="Antimicrobial protein 1"/>
    <property type="match status" value="1"/>
</dbReference>
<dbReference type="InterPro" id="IPR038539">
    <property type="entry name" value="Anti-LPS_factor/Scygonadin_sf"/>
</dbReference>
<dbReference type="InterPro" id="IPR024509">
    <property type="entry name" value="Anti-LPS_factor/Scygonadin"/>
</dbReference>
<evidence type="ECO:0000256" key="2">
    <source>
        <dbReference type="ARBA" id="ARBA00023022"/>
    </source>
</evidence>
<sequence length="126" mass="13901">MRSSLLLGLTVVLLLGVTVPPCMAGQALNKLMPKIVSAIIYMIGQPNAGVTFLGHQCLVESTRQPDGFYTAKMWCTSWTSDNPIVGEGRSRVELEALKGSIRNFVQTASDYKKFTIEEVEDWIASY</sequence>
<gene>
    <name evidence="4" type="ORF">O3P69_004705</name>
</gene>
<keyword evidence="1" id="KW-0929">Antimicrobial</keyword>
<proteinExistence type="predicted"/>
<name>A0AAW0UE96_SCYPA</name>
<keyword evidence="2" id="KW-0044">Antibiotic</keyword>
<feature type="signal peptide" evidence="3">
    <location>
        <begin position="1"/>
        <end position="24"/>
    </location>
</feature>
<evidence type="ECO:0000313" key="5">
    <source>
        <dbReference type="Proteomes" id="UP001487740"/>
    </source>
</evidence>
<keyword evidence="3" id="KW-0732">Signal</keyword>
<organism evidence="4 5">
    <name type="scientific">Scylla paramamosain</name>
    <name type="common">Mud crab</name>
    <dbReference type="NCBI Taxonomy" id="85552"/>
    <lineage>
        <taxon>Eukaryota</taxon>
        <taxon>Metazoa</taxon>
        <taxon>Ecdysozoa</taxon>
        <taxon>Arthropoda</taxon>
        <taxon>Crustacea</taxon>
        <taxon>Multicrustacea</taxon>
        <taxon>Malacostraca</taxon>
        <taxon>Eumalacostraca</taxon>
        <taxon>Eucarida</taxon>
        <taxon>Decapoda</taxon>
        <taxon>Pleocyemata</taxon>
        <taxon>Brachyura</taxon>
        <taxon>Eubrachyura</taxon>
        <taxon>Portunoidea</taxon>
        <taxon>Portunidae</taxon>
        <taxon>Portuninae</taxon>
        <taxon>Scylla</taxon>
    </lineage>
</organism>
<feature type="chain" id="PRO_5043553217" description="Scygonadin" evidence="3">
    <location>
        <begin position="25"/>
        <end position="126"/>
    </location>
</feature>
<reference evidence="4 5" key="1">
    <citation type="submission" date="2023-03" db="EMBL/GenBank/DDBJ databases">
        <title>High-quality genome of Scylla paramamosain provides insights in environmental adaptation.</title>
        <authorList>
            <person name="Zhang L."/>
        </authorList>
    </citation>
    <scope>NUCLEOTIDE SEQUENCE [LARGE SCALE GENOMIC DNA]</scope>
    <source>
        <strain evidence="4">LZ_2023a</strain>
        <tissue evidence="4">Muscle</tissue>
    </source>
</reference>
<accession>A0AAW0UE96</accession>
<protein>
    <recommendedName>
        <fullName evidence="6">Scygonadin</fullName>
    </recommendedName>
</protein>
<evidence type="ECO:0000256" key="1">
    <source>
        <dbReference type="ARBA" id="ARBA00022529"/>
    </source>
</evidence>
<dbReference type="Pfam" id="PF11630">
    <property type="entry name" value="Anti-LPS-SCYG"/>
    <property type="match status" value="1"/>
</dbReference>
<comment type="caution">
    <text evidence="4">The sequence shown here is derived from an EMBL/GenBank/DDBJ whole genome shotgun (WGS) entry which is preliminary data.</text>
</comment>
<evidence type="ECO:0008006" key="6">
    <source>
        <dbReference type="Google" id="ProtNLM"/>
    </source>
</evidence>
<evidence type="ECO:0000313" key="4">
    <source>
        <dbReference type="EMBL" id="KAK8397170.1"/>
    </source>
</evidence>
<dbReference type="Gene3D" id="3.30.160.320">
    <property type="match status" value="1"/>
</dbReference>
<dbReference type="SMR" id="A0AAW0UE96"/>
<dbReference type="GO" id="GO:0042742">
    <property type="term" value="P:defense response to bacterium"/>
    <property type="evidence" value="ECO:0007669"/>
    <property type="project" value="UniProtKB-KW"/>
</dbReference>